<evidence type="ECO:0000256" key="3">
    <source>
        <dbReference type="ARBA" id="ARBA00022723"/>
    </source>
</evidence>
<keyword evidence="4 8" id="KW-0863">Zinc-finger</keyword>
<evidence type="ECO:0000313" key="12">
    <source>
        <dbReference type="Proteomes" id="UP000321393"/>
    </source>
</evidence>
<dbReference type="InterPro" id="IPR001841">
    <property type="entry name" value="Znf_RING"/>
</dbReference>
<dbReference type="SUPFAM" id="SSF57850">
    <property type="entry name" value="RING/U-box"/>
    <property type="match status" value="1"/>
</dbReference>
<comment type="caution">
    <text evidence="11">The sequence shown here is derived from an EMBL/GenBank/DDBJ whole genome shotgun (WGS) entry which is preliminary data.</text>
</comment>
<name>A0A5A7VAT0_CUCMM</name>
<keyword evidence="5" id="KW-0833">Ubl conjugation pathway</keyword>
<proteinExistence type="inferred from homology"/>
<dbReference type="InterPro" id="IPR013083">
    <property type="entry name" value="Znf_RING/FYVE/PHD"/>
</dbReference>
<keyword evidence="6" id="KW-0862">Zinc</keyword>
<dbReference type="PANTHER" id="PTHR14155">
    <property type="entry name" value="RING FINGER DOMAIN-CONTAINING"/>
    <property type="match status" value="1"/>
</dbReference>
<dbReference type="GO" id="GO:0061630">
    <property type="term" value="F:ubiquitin protein ligase activity"/>
    <property type="evidence" value="ECO:0007669"/>
    <property type="project" value="UniProtKB-EC"/>
</dbReference>
<keyword evidence="9" id="KW-0472">Membrane</keyword>
<evidence type="ECO:0000256" key="1">
    <source>
        <dbReference type="ARBA" id="ARBA00000900"/>
    </source>
</evidence>
<evidence type="ECO:0000256" key="4">
    <source>
        <dbReference type="ARBA" id="ARBA00022771"/>
    </source>
</evidence>
<dbReference type="EMBL" id="SSTE01001889">
    <property type="protein sequence ID" value="KAA0064334.1"/>
    <property type="molecule type" value="Genomic_DNA"/>
</dbReference>
<evidence type="ECO:0000256" key="8">
    <source>
        <dbReference type="PROSITE-ProRule" id="PRU00175"/>
    </source>
</evidence>
<dbReference type="PROSITE" id="PS50089">
    <property type="entry name" value="ZF_RING_2"/>
    <property type="match status" value="1"/>
</dbReference>
<keyword evidence="9" id="KW-1133">Transmembrane helix</keyword>
<protein>
    <recommendedName>
        <fullName evidence="2">RING-type E3 ubiquitin transferase</fullName>
        <ecNumber evidence="2">2.3.2.27</ecNumber>
    </recommendedName>
</protein>
<dbReference type="InterPro" id="IPR053238">
    <property type="entry name" value="RING-H2_zinc_finger"/>
</dbReference>
<keyword evidence="9" id="KW-0812">Transmembrane</keyword>
<dbReference type="SMART" id="SM00184">
    <property type="entry name" value="RING"/>
    <property type="match status" value="1"/>
</dbReference>
<feature type="domain" description="RING-type" evidence="10">
    <location>
        <begin position="151"/>
        <end position="193"/>
    </location>
</feature>
<dbReference type="OrthoDB" id="9984778at2759"/>
<gene>
    <name evidence="11" type="ORF">E6C27_scaffold255G00330</name>
</gene>
<sequence length="198" mass="22747">MLYKQTISKSPIPLFSTVFFTNKILILHSQQRNLKTFTTMGDPLLTLLFPMETMVPESSSPPVLHYTVTLDLRTSIIFSFSIILFFLFLFHVLSGFLQWFLDVRRSGGGDEDVEAAMAEERRMKRAEKLPLPPTVKFGSEKMVRRRSEEECAICLEEFLAGENCQALPECSHFFHSECIEVWFSKKFTCPICRNCVAA</sequence>
<evidence type="ECO:0000256" key="5">
    <source>
        <dbReference type="ARBA" id="ARBA00022786"/>
    </source>
</evidence>
<dbReference type="PANTHER" id="PTHR14155:SF632">
    <property type="entry name" value="RING-H2 FINGER PROTEIN ATL17-RELATED"/>
    <property type="match status" value="1"/>
</dbReference>
<feature type="transmembrane region" description="Helical" evidence="9">
    <location>
        <begin position="76"/>
        <end position="97"/>
    </location>
</feature>
<comment type="similarity">
    <text evidence="7">Belongs to the RING-type zinc finger family. ATL subfamily.</text>
</comment>
<keyword evidence="3" id="KW-0479">Metal-binding</keyword>
<dbReference type="Gene3D" id="3.30.40.10">
    <property type="entry name" value="Zinc/RING finger domain, C3HC4 (zinc finger)"/>
    <property type="match status" value="1"/>
</dbReference>
<dbReference type="GO" id="GO:0008270">
    <property type="term" value="F:zinc ion binding"/>
    <property type="evidence" value="ECO:0007669"/>
    <property type="project" value="UniProtKB-KW"/>
</dbReference>
<dbReference type="Proteomes" id="UP000321393">
    <property type="component" value="Unassembled WGS sequence"/>
</dbReference>
<dbReference type="Pfam" id="PF13639">
    <property type="entry name" value="zf-RING_2"/>
    <property type="match status" value="1"/>
</dbReference>
<evidence type="ECO:0000256" key="6">
    <source>
        <dbReference type="ARBA" id="ARBA00022833"/>
    </source>
</evidence>
<dbReference type="AlphaFoldDB" id="A0A5A7VAT0"/>
<comment type="catalytic activity">
    <reaction evidence="1">
        <text>S-ubiquitinyl-[E2 ubiquitin-conjugating enzyme]-L-cysteine + [acceptor protein]-L-lysine = [E2 ubiquitin-conjugating enzyme]-L-cysteine + N(6)-ubiquitinyl-[acceptor protein]-L-lysine.</text>
        <dbReference type="EC" id="2.3.2.27"/>
    </reaction>
</comment>
<organism evidence="11 12">
    <name type="scientific">Cucumis melo var. makuwa</name>
    <name type="common">Oriental melon</name>
    <dbReference type="NCBI Taxonomy" id="1194695"/>
    <lineage>
        <taxon>Eukaryota</taxon>
        <taxon>Viridiplantae</taxon>
        <taxon>Streptophyta</taxon>
        <taxon>Embryophyta</taxon>
        <taxon>Tracheophyta</taxon>
        <taxon>Spermatophyta</taxon>
        <taxon>Magnoliopsida</taxon>
        <taxon>eudicotyledons</taxon>
        <taxon>Gunneridae</taxon>
        <taxon>Pentapetalae</taxon>
        <taxon>rosids</taxon>
        <taxon>fabids</taxon>
        <taxon>Cucurbitales</taxon>
        <taxon>Cucurbitaceae</taxon>
        <taxon>Benincaseae</taxon>
        <taxon>Cucumis</taxon>
    </lineage>
</organism>
<reference evidence="11 12" key="1">
    <citation type="submission" date="2019-08" db="EMBL/GenBank/DDBJ databases">
        <title>Draft genome sequences of two oriental melons (Cucumis melo L. var makuwa).</title>
        <authorList>
            <person name="Kwon S.-Y."/>
        </authorList>
    </citation>
    <scope>NUCLEOTIDE SEQUENCE [LARGE SCALE GENOMIC DNA]</scope>
    <source>
        <strain evidence="12">cv. SW 3</strain>
        <tissue evidence="11">Leaf</tissue>
    </source>
</reference>
<evidence type="ECO:0000256" key="2">
    <source>
        <dbReference type="ARBA" id="ARBA00012483"/>
    </source>
</evidence>
<evidence type="ECO:0000256" key="7">
    <source>
        <dbReference type="ARBA" id="ARBA00024209"/>
    </source>
</evidence>
<evidence type="ECO:0000259" key="10">
    <source>
        <dbReference type="PROSITE" id="PS50089"/>
    </source>
</evidence>
<evidence type="ECO:0000256" key="9">
    <source>
        <dbReference type="SAM" id="Phobius"/>
    </source>
</evidence>
<accession>A0A5A7VAT0</accession>
<dbReference type="EC" id="2.3.2.27" evidence="2"/>
<evidence type="ECO:0000313" key="11">
    <source>
        <dbReference type="EMBL" id="KAA0064334.1"/>
    </source>
</evidence>